<protein>
    <submittedName>
        <fullName evidence="2">Uncharacterized protein</fullName>
    </submittedName>
</protein>
<reference evidence="1 2" key="1">
    <citation type="journal article" date="2019" name="Mol. Biol. Evol.">
        <title>Blast fungal genomes show frequent chromosomal changes, gene gains and losses, and effector gene turnover.</title>
        <authorList>
            <person name="Gomez Luciano L.B."/>
            <person name="Jason Tsai I."/>
            <person name="Chuma I."/>
            <person name="Tosa Y."/>
            <person name="Chen Y.H."/>
            <person name="Li J.Y."/>
            <person name="Li M.Y."/>
            <person name="Jade Lu M.Y."/>
            <person name="Nakayashiki H."/>
            <person name="Li W.H."/>
        </authorList>
    </citation>
    <scope>NUCLEOTIDE SEQUENCE [LARGE SCALE GENOMIC DNA]</scope>
    <source>
        <strain evidence="1 2">NI907</strain>
    </source>
</reference>
<dbReference type="GeneID" id="41963758"/>
<dbReference type="Proteomes" id="UP000515153">
    <property type="component" value="Chromosome V"/>
</dbReference>
<proteinExistence type="predicted"/>
<reference evidence="2" key="2">
    <citation type="submission" date="2019-10" db="EMBL/GenBank/DDBJ databases">
        <authorList>
            <consortium name="NCBI Genome Project"/>
        </authorList>
    </citation>
    <scope>NUCLEOTIDE SEQUENCE</scope>
    <source>
        <strain evidence="2">NI907</strain>
    </source>
</reference>
<dbReference type="RefSeq" id="XP_030979040.1">
    <property type="nucleotide sequence ID" value="XM_031128850.1"/>
</dbReference>
<reference evidence="2" key="3">
    <citation type="submission" date="2025-08" db="UniProtKB">
        <authorList>
            <consortium name="RefSeq"/>
        </authorList>
    </citation>
    <scope>IDENTIFICATION</scope>
    <source>
        <strain evidence="2">NI907</strain>
    </source>
</reference>
<evidence type="ECO:0000313" key="2">
    <source>
        <dbReference type="RefSeq" id="XP_030979040.1"/>
    </source>
</evidence>
<dbReference type="KEGG" id="pgri:PgNI_08860"/>
<gene>
    <name evidence="2" type="ORF">PgNI_08860</name>
</gene>
<organism evidence="1 2">
    <name type="scientific">Pyricularia grisea</name>
    <name type="common">Crabgrass-specific blast fungus</name>
    <name type="synonym">Magnaporthe grisea</name>
    <dbReference type="NCBI Taxonomy" id="148305"/>
    <lineage>
        <taxon>Eukaryota</taxon>
        <taxon>Fungi</taxon>
        <taxon>Dikarya</taxon>
        <taxon>Ascomycota</taxon>
        <taxon>Pezizomycotina</taxon>
        <taxon>Sordariomycetes</taxon>
        <taxon>Sordariomycetidae</taxon>
        <taxon>Magnaporthales</taxon>
        <taxon>Pyriculariaceae</taxon>
        <taxon>Pyricularia</taxon>
    </lineage>
</organism>
<evidence type="ECO:0000313" key="1">
    <source>
        <dbReference type="Proteomes" id="UP000515153"/>
    </source>
</evidence>
<feature type="non-terminal residue" evidence="2">
    <location>
        <position position="42"/>
    </location>
</feature>
<dbReference type="AlphaFoldDB" id="A0A6P8AVX7"/>
<sequence length="42" mass="4530">MKPKLETGQVLQSLHLPTLGTLLRWIRTGGWSVGRLVAATGS</sequence>
<name>A0A6P8AVX7_PYRGI</name>
<accession>A0A6P8AVX7</accession>
<keyword evidence="1" id="KW-1185">Reference proteome</keyword>